<feature type="compositionally biased region" description="Polar residues" evidence="1">
    <location>
        <begin position="10"/>
        <end position="26"/>
    </location>
</feature>
<accession>A0A8H4BNW3</accession>
<comment type="caution">
    <text evidence="2">The sequence shown here is derived from an EMBL/GenBank/DDBJ whole genome shotgun (WGS) entry which is preliminary data.</text>
</comment>
<feature type="region of interest" description="Disordered" evidence="1">
    <location>
        <begin position="174"/>
        <end position="206"/>
    </location>
</feature>
<sequence length="582" mass="65506">MSKSKAKGVATSSKTKGKSVASSNTILRKPTPEKRVREFKLTEEQCGSLEVDNLFSNLATIQWSDVDQLIDESINCYGDTLGSTEVHNNIVTSLQSMHQQMKNNAALASYCLKCSRYLKQGHIRTLFDKKFASKLVKFQTVELKKLNKAQGQRNATLITSQCNDNYYDELLSGSKSHEISDENEDTEDQETSEMSDSEDDQFPSDLTLDHHPQRTADYFLIHDDSSENMFEQNYDDDWIIGEDNISGRCRSVKETTLALISNPAKLSDIRLLALNDIYLFDEKLHESVSKYFGTEVHRQVIADIDRSAHRPLPPLKSYTWCQQVVDDPPTDLLSSLKVCTVFLQEATNQINEVDLHVAHTMTYLLPVLVAGADDAAQEDSYAHHYLSPVLQSIFSTDDRFSVQWANATLNQDMQYKPDFQVSTRFINVKCVIIVAEFKPKSHHSSTESDLIKLGKQLKLMYNDLVAKGTPHPTVGGLLCQGENACTFIMDLPSPQVYRMTKLSQITLCRKVTESSLLPVLVSKLIQIKNVALENLKKAEDSILRASNTMTRPPSNPPSSWLSSSSCQLSRLNRKRKANEDAD</sequence>
<protein>
    <submittedName>
        <fullName evidence="2">Uncharacterized protein</fullName>
    </submittedName>
</protein>
<dbReference type="AlphaFoldDB" id="A0A8H4BNW3"/>
<dbReference type="EMBL" id="JAAECE010000002">
    <property type="protein sequence ID" value="KAF1805840.1"/>
    <property type="molecule type" value="Genomic_DNA"/>
</dbReference>
<dbReference type="Proteomes" id="UP000469890">
    <property type="component" value="Unassembled WGS sequence"/>
</dbReference>
<reference evidence="2 3" key="1">
    <citation type="submission" date="2019-09" db="EMBL/GenBank/DDBJ databases">
        <authorList>
            <consortium name="DOE Joint Genome Institute"/>
            <person name="Mondo S.J."/>
            <person name="Navarro-Mendoza M.I."/>
            <person name="Perez-Arques C."/>
            <person name="Panchal S."/>
            <person name="Nicolas F.E."/>
            <person name="Ganguly P."/>
            <person name="Pangilinan J."/>
            <person name="Grigoriev I."/>
            <person name="Heitman J."/>
            <person name="Sanya K."/>
            <person name="Garre V."/>
        </authorList>
    </citation>
    <scope>NUCLEOTIDE SEQUENCE [LARGE SCALE GENOMIC DNA]</scope>
    <source>
        <strain evidence="2 3">MU402</strain>
    </source>
</reference>
<gene>
    <name evidence="2" type="ORF">FB192DRAFT_1321675</name>
</gene>
<evidence type="ECO:0000256" key="1">
    <source>
        <dbReference type="SAM" id="MobiDB-lite"/>
    </source>
</evidence>
<evidence type="ECO:0000313" key="3">
    <source>
        <dbReference type="Proteomes" id="UP000469890"/>
    </source>
</evidence>
<organism evidence="2 3">
    <name type="scientific">Mucor circinelloides f. lusitanicus</name>
    <name type="common">Mucor racemosus var. lusitanicus</name>
    <dbReference type="NCBI Taxonomy" id="29924"/>
    <lineage>
        <taxon>Eukaryota</taxon>
        <taxon>Fungi</taxon>
        <taxon>Fungi incertae sedis</taxon>
        <taxon>Mucoromycota</taxon>
        <taxon>Mucoromycotina</taxon>
        <taxon>Mucoromycetes</taxon>
        <taxon>Mucorales</taxon>
        <taxon>Mucorineae</taxon>
        <taxon>Mucoraceae</taxon>
        <taxon>Mucor</taxon>
    </lineage>
</organism>
<feature type="compositionally biased region" description="Acidic residues" evidence="1">
    <location>
        <begin position="181"/>
        <end position="202"/>
    </location>
</feature>
<feature type="region of interest" description="Disordered" evidence="1">
    <location>
        <begin position="1"/>
        <end position="29"/>
    </location>
</feature>
<evidence type="ECO:0000313" key="2">
    <source>
        <dbReference type="EMBL" id="KAF1805840.1"/>
    </source>
</evidence>
<feature type="region of interest" description="Disordered" evidence="1">
    <location>
        <begin position="547"/>
        <end position="582"/>
    </location>
</feature>
<proteinExistence type="predicted"/>
<name>A0A8H4BNW3_MUCCL</name>